<dbReference type="EMBL" id="DSBX01000226">
    <property type="protein sequence ID" value="HDQ99841.1"/>
    <property type="molecule type" value="Genomic_DNA"/>
</dbReference>
<organism evidence="6">
    <name type="scientific">candidate division WOR-3 bacterium</name>
    <dbReference type="NCBI Taxonomy" id="2052148"/>
    <lineage>
        <taxon>Bacteria</taxon>
        <taxon>Bacteria division WOR-3</taxon>
    </lineage>
</organism>
<comment type="similarity">
    <text evidence="1">Belongs to the glycosyltransferase 2 family.</text>
</comment>
<keyword evidence="4" id="KW-0812">Transmembrane</keyword>
<feature type="transmembrane region" description="Helical" evidence="4">
    <location>
        <begin position="389"/>
        <end position="410"/>
    </location>
</feature>
<dbReference type="Proteomes" id="UP000885672">
    <property type="component" value="Unassembled WGS sequence"/>
</dbReference>
<reference evidence="6" key="1">
    <citation type="journal article" date="2020" name="mSystems">
        <title>Genome- and Community-Level Interaction Insights into Carbon Utilization and Element Cycling Functions of Hydrothermarchaeota in Hydrothermal Sediment.</title>
        <authorList>
            <person name="Zhou Z."/>
            <person name="Liu Y."/>
            <person name="Xu W."/>
            <person name="Pan J."/>
            <person name="Luo Z.H."/>
            <person name="Li M."/>
        </authorList>
    </citation>
    <scope>NUCLEOTIDE SEQUENCE [LARGE SCALE GENOMIC DNA]</scope>
    <source>
        <strain evidence="6">SpSt-1182</strain>
    </source>
</reference>
<feature type="domain" description="Glycosyltransferase 2-like" evidence="5">
    <location>
        <begin position="53"/>
        <end position="251"/>
    </location>
</feature>
<comment type="caution">
    <text evidence="6">The sequence shown here is derived from an EMBL/GenBank/DDBJ whole genome shotgun (WGS) entry which is preliminary data.</text>
</comment>
<name>A0A7V0T6R7_UNCW3</name>
<sequence>MLLWVAVDLLAIYFGLDVLINLLFLVIFLWVFRRSRSEPVPTVVPGGDPGIAVLVPAFDEAATVVESVRSLLALDYPRFEVIVINDGSRDSTLAKLRQAFELRTEATEYFDLLGTAPVRAVFRSASDRRLRVVDKPNSGKADSLNVGLALTAMPLVVTIDSDSLLASSALSRLAGLFRGRNAAAAGGLITAANGARVKDGQVTAAQLPRRALLMFQLIEYLVSYTVGRIALSAAGSLMVLSGAFTMFDRELLLACGGFLTRRNRHQYIRRISRGRPAGTVCEDMEVIVRLHRYLKENRLRRPIVFDPWPVAWTEVPARLGQLARQRNRWQRGLLESLFFHRAMWFEPGYGAAGLLGMAYQVVFVAFAPVMQLLGLGLLVWLAAAGEVSPWWLAGVLVAAVLAGGVITALVTTAVERRFARSSAVNVEAMRYRSFGDWLRLVGYSMASGPVYGPLRTAFQLWGIWDWARGQKSWYKFERGGFGSETS</sequence>
<dbReference type="InterPro" id="IPR001173">
    <property type="entry name" value="Glyco_trans_2-like"/>
</dbReference>
<dbReference type="Pfam" id="PF00535">
    <property type="entry name" value="Glycos_transf_2"/>
    <property type="match status" value="1"/>
</dbReference>
<keyword evidence="4" id="KW-0472">Membrane</keyword>
<keyword evidence="4" id="KW-1133">Transmembrane helix</keyword>
<dbReference type="Gene3D" id="3.90.550.10">
    <property type="entry name" value="Spore Coat Polysaccharide Biosynthesis Protein SpsA, Chain A"/>
    <property type="match status" value="1"/>
</dbReference>
<evidence type="ECO:0000256" key="4">
    <source>
        <dbReference type="SAM" id="Phobius"/>
    </source>
</evidence>
<dbReference type="InterPro" id="IPR029044">
    <property type="entry name" value="Nucleotide-diphossugar_trans"/>
</dbReference>
<dbReference type="PANTHER" id="PTHR43630">
    <property type="entry name" value="POLY-BETA-1,6-N-ACETYL-D-GLUCOSAMINE SYNTHASE"/>
    <property type="match status" value="1"/>
</dbReference>
<accession>A0A7V0T6R7</accession>
<dbReference type="GO" id="GO:0016757">
    <property type="term" value="F:glycosyltransferase activity"/>
    <property type="evidence" value="ECO:0007669"/>
    <property type="project" value="UniProtKB-KW"/>
</dbReference>
<proteinExistence type="inferred from homology"/>
<evidence type="ECO:0000256" key="3">
    <source>
        <dbReference type="ARBA" id="ARBA00022679"/>
    </source>
</evidence>
<keyword evidence="2" id="KW-0328">Glycosyltransferase</keyword>
<dbReference type="AlphaFoldDB" id="A0A7V0T6R7"/>
<feature type="transmembrane region" description="Helical" evidence="4">
    <location>
        <begin position="361"/>
        <end position="383"/>
    </location>
</feature>
<evidence type="ECO:0000313" key="6">
    <source>
        <dbReference type="EMBL" id="HDQ99841.1"/>
    </source>
</evidence>
<gene>
    <name evidence="6" type="ORF">ENN51_06115</name>
</gene>
<feature type="transmembrane region" description="Helical" evidence="4">
    <location>
        <begin position="12"/>
        <end position="32"/>
    </location>
</feature>
<protein>
    <submittedName>
        <fullName evidence="6">Glycosyltransferase family 2 protein</fullName>
    </submittedName>
</protein>
<evidence type="ECO:0000256" key="1">
    <source>
        <dbReference type="ARBA" id="ARBA00006739"/>
    </source>
</evidence>
<dbReference type="PANTHER" id="PTHR43630:SF1">
    <property type="entry name" value="POLY-BETA-1,6-N-ACETYL-D-GLUCOSAMINE SYNTHASE"/>
    <property type="match status" value="1"/>
</dbReference>
<keyword evidence="3" id="KW-0808">Transferase</keyword>
<evidence type="ECO:0000256" key="2">
    <source>
        <dbReference type="ARBA" id="ARBA00022676"/>
    </source>
</evidence>
<dbReference type="SUPFAM" id="SSF53448">
    <property type="entry name" value="Nucleotide-diphospho-sugar transferases"/>
    <property type="match status" value="1"/>
</dbReference>
<evidence type="ECO:0000259" key="5">
    <source>
        <dbReference type="Pfam" id="PF00535"/>
    </source>
</evidence>
<dbReference type="CDD" id="cd06423">
    <property type="entry name" value="CESA_like"/>
    <property type="match status" value="1"/>
</dbReference>